<dbReference type="PANTHER" id="PTHR43811">
    <property type="entry name" value="FKBP-TYPE PEPTIDYL-PROLYL CIS-TRANS ISOMERASE FKPA"/>
    <property type="match status" value="1"/>
</dbReference>
<dbReference type="PANTHER" id="PTHR43811:SF19">
    <property type="entry name" value="39 KDA FK506-BINDING NUCLEAR PROTEIN"/>
    <property type="match status" value="1"/>
</dbReference>
<dbReference type="InterPro" id="IPR001179">
    <property type="entry name" value="PPIase_FKBP_dom"/>
</dbReference>
<evidence type="ECO:0000256" key="3">
    <source>
        <dbReference type="ARBA" id="ARBA00013194"/>
    </source>
</evidence>
<feature type="region of interest" description="Disordered" evidence="7">
    <location>
        <begin position="23"/>
        <end position="72"/>
    </location>
</feature>
<name>A0ABS1LI32_9MICO</name>
<comment type="similarity">
    <text evidence="2">Belongs to the FKBP-type PPIase family.</text>
</comment>
<dbReference type="Pfam" id="PF00254">
    <property type="entry name" value="FKBP_C"/>
    <property type="match status" value="1"/>
</dbReference>
<keyword evidence="4 6" id="KW-0697">Rotamase</keyword>
<keyword evidence="11" id="KW-1185">Reference proteome</keyword>
<evidence type="ECO:0000256" key="8">
    <source>
        <dbReference type="SAM" id="SignalP"/>
    </source>
</evidence>
<feature type="signal peptide" evidence="8">
    <location>
        <begin position="1"/>
        <end position="21"/>
    </location>
</feature>
<keyword evidence="8" id="KW-0732">Signal</keyword>
<evidence type="ECO:0000256" key="4">
    <source>
        <dbReference type="ARBA" id="ARBA00023110"/>
    </source>
</evidence>
<dbReference type="Proteomes" id="UP000675409">
    <property type="component" value="Unassembled WGS sequence"/>
</dbReference>
<comment type="catalytic activity">
    <reaction evidence="1 6">
        <text>[protein]-peptidylproline (omega=180) = [protein]-peptidylproline (omega=0)</text>
        <dbReference type="Rhea" id="RHEA:16237"/>
        <dbReference type="Rhea" id="RHEA-COMP:10747"/>
        <dbReference type="Rhea" id="RHEA-COMP:10748"/>
        <dbReference type="ChEBI" id="CHEBI:83833"/>
        <dbReference type="ChEBI" id="CHEBI:83834"/>
        <dbReference type="EC" id="5.2.1.8"/>
    </reaction>
</comment>
<feature type="region of interest" description="Disordered" evidence="7">
    <location>
        <begin position="202"/>
        <end position="224"/>
    </location>
</feature>
<evidence type="ECO:0000259" key="9">
    <source>
        <dbReference type="PROSITE" id="PS50059"/>
    </source>
</evidence>
<evidence type="ECO:0000313" key="11">
    <source>
        <dbReference type="Proteomes" id="UP000675409"/>
    </source>
</evidence>
<feature type="compositionally biased region" description="Low complexity" evidence="7">
    <location>
        <begin position="56"/>
        <end position="69"/>
    </location>
</feature>
<dbReference type="RefSeq" id="WP_201845639.1">
    <property type="nucleotide sequence ID" value="NZ_JABBYC010000006.1"/>
</dbReference>
<comment type="caution">
    <text evidence="10">The sequence shown here is derived from an EMBL/GenBank/DDBJ whole genome shotgun (WGS) entry which is preliminary data.</text>
</comment>
<reference evidence="10 11" key="1">
    <citation type="journal article" date="2021" name="Arch. Microbiol.">
        <title>Myceligenerans indicum sp. nov., an actinobacterium isolated from mangrove sediment of Sundarbans, India.</title>
        <authorList>
            <person name="Asha K."/>
            <person name="Bhadury P."/>
        </authorList>
    </citation>
    <scope>NUCLEOTIDE SEQUENCE [LARGE SCALE GENOMIC DNA]</scope>
    <source>
        <strain evidence="10 11">I2</strain>
    </source>
</reference>
<proteinExistence type="inferred from homology"/>
<dbReference type="InterPro" id="IPR046357">
    <property type="entry name" value="PPIase_dom_sf"/>
</dbReference>
<accession>A0ABS1LI32</accession>
<feature type="compositionally biased region" description="Low complexity" evidence="7">
    <location>
        <begin position="31"/>
        <end position="46"/>
    </location>
</feature>
<evidence type="ECO:0000256" key="1">
    <source>
        <dbReference type="ARBA" id="ARBA00000971"/>
    </source>
</evidence>
<dbReference type="PROSITE" id="PS50059">
    <property type="entry name" value="FKBP_PPIASE"/>
    <property type="match status" value="1"/>
</dbReference>
<dbReference type="Gene3D" id="3.10.50.40">
    <property type="match status" value="1"/>
</dbReference>
<organism evidence="10 11">
    <name type="scientific">Myceligenerans indicum</name>
    <dbReference type="NCBI Taxonomy" id="2593663"/>
    <lineage>
        <taxon>Bacteria</taxon>
        <taxon>Bacillati</taxon>
        <taxon>Actinomycetota</taxon>
        <taxon>Actinomycetes</taxon>
        <taxon>Micrococcales</taxon>
        <taxon>Promicromonosporaceae</taxon>
        <taxon>Myceligenerans</taxon>
    </lineage>
</organism>
<feature type="chain" id="PRO_5046109634" description="peptidylprolyl isomerase" evidence="8">
    <location>
        <begin position="22"/>
        <end position="343"/>
    </location>
</feature>
<sequence length="343" mass="35085">MKHRTSAGLAAFALSSALVLTGCGDGDDSGADASASPSADASGASAEPVVAGGVCEPEAPSAPAEIPEPSEADQKAIEGVTVTGAAGEEPEKVEFDTPLEVEGLAVNVLDEGDGTELATGNRVTFQDYIVNGSDGEQTNPSTWDEGQAPQSFTLGDPSYQVLNEPFAGLHVGARLTLAMKAMDGTTQVHVLDIVESESLPTRAKGTTVKPEDGLPTVELGDDGAPTVTIADDYDDPEELVVQPLIEGDGAKVTKDDEVTVQYLGCLLDGTSFDSSWSRSAPTSFALSGVIPAWTDGLDGQKVGSQVLLVAPASEAYGEDPSAHELGGKTLIFVVDILAAEPAA</sequence>
<dbReference type="SUPFAM" id="SSF54534">
    <property type="entry name" value="FKBP-like"/>
    <property type="match status" value="1"/>
</dbReference>
<evidence type="ECO:0000256" key="5">
    <source>
        <dbReference type="ARBA" id="ARBA00023235"/>
    </source>
</evidence>
<keyword evidence="5 6" id="KW-0413">Isomerase</keyword>
<dbReference type="EC" id="5.2.1.8" evidence="3 6"/>
<dbReference type="PROSITE" id="PS51257">
    <property type="entry name" value="PROKAR_LIPOPROTEIN"/>
    <property type="match status" value="1"/>
</dbReference>
<evidence type="ECO:0000313" key="10">
    <source>
        <dbReference type="EMBL" id="MBL0885793.1"/>
    </source>
</evidence>
<protein>
    <recommendedName>
        <fullName evidence="3 6">peptidylprolyl isomerase</fullName>
        <ecNumber evidence="3 6">5.2.1.8</ecNumber>
    </recommendedName>
</protein>
<evidence type="ECO:0000256" key="7">
    <source>
        <dbReference type="SAM" id="MobiDB-lite"/>
    </source>
</evidence>
<dbReference type="GO" id="GO:0016853">
    <property type="term" value="F:isomerase activity"/>
    <property type="evidence" value="ECO:0007669"/>
    <property type="project" value="UniProtKB-KW"/>
</dbReference>
<dbReference type="EMBL" id="JABBYC010000006">
    <property type="protein sequence ID" value="MBL0885793.1"/>
    <property type="molecule type" value="Genomic_DNA"/>
</dbReference>
<gene>
    <name evidence="10" type="ORF">HGK34_05810</name>
</gene>
<evidence type="ECO:0000256" key="6">
    <source>
        <dbReference type="PROSITE-ProRule" id="PRU00277"/>
    </source>
</evidence>
<feature type="domain" description="PPIase FKBP-type" evidence="9">
    <location>
        <begin position="255"/>
        <end position="340"/>
    </location>
</feature>
<evidence type="ECO:0000256" key="2">
    <source>
        <dbReference type="ARBA" id="ARBA00006577"/>
    </source>
</evidence>